<dbReference type="AlphaFoldDB" id="A0A518FI79"/>
<dbReference type="EMBL" id="CP036317">
    <property type="protein sequence ID" value="QDV16055.1"/>
    <property type="molecule type" value="Genomic_DNA"/>
</dbReference>
<dbReference type="OrthoDB" id="9918818at2"/>
<protein>
    <submittedName>
        <fullName evidence="1">Uncharacterized protein</fullName>
    </submittedName>
</protein>
<evidence type="ECO:0000313" key="2">
    <source>
        <dbReference type="Proteomes" id="UP000320839"/>
    </source>
</evidence>
<name>A0A518FI79_9PLAN</name>
<gene>
    <name evidence="1" type="ORF">Pan153_06760</name>
</gene>
<reference evidence="1 2" key="1">
    <citation type="submission" date="2019-02" db="EMBL/GenBank/DDBJ databases">
        <title>Deep-cultivation of Planctomycetes and their phenomic and genomic characterization uncovers novel biology.</title>
        <authorList>
            <person name="Wiegand S."/>
            <person name="Jogler M."/>
            <person name="Boedeker C."/>
            <person name="Pinto D."/>
            <person name="Vollmers J."/>
            <person name="Rivas-Marin E."/>
            <person name="Kohn T."/>
            <person name="Peeters S.H."/>
            <person name="Heuer A."/>
            <person name="Rast P."/>
            <person name="Oberbeckmann S."/>
            <person name="Bunk B."/>
            <person name="Jeske O."/>
            <person name="Meyerdierks A."/>
            <person name="Storesund J.E."/>
            <person name="Kallscheuer N."/>
            <person name="Luecker S."/>
            <person name="Lage O.M."/>
            <person name="Pohl T."/>
            <person name="Merkel B.J."/>
            <person name="Hornburger P."/>
            <person name="Mueller R.-W."/>
            <person name="Bruemmer F."/>
            <person name="Labrenz M."/>
            <person name="Spormann A.M."/>
            <person name="Op den Camp H."/>
            <person name="Overmann J."/>
            <person name="Amann R."/>
            <person name="Jetten M.S.M."/>
            <person name="Mascher T."/>
            <person name="Medema M.H."/>
            <person name="Devos D.P."/>
            <person name="Kaster A.-K."/>
            <person name="Ovreas L."/>
            <person name="Rohde M."/>
            <person name="Galperin M.Y."/>
            <person name="Jogler C."/>
        </authorList>
    </citation>
    <scope>NUCLEOTIDE SEQUENCE [LARGE SCALE GENOMIC DNA]</scope>
    <source>
        <strain evidence="1 2">Pan153</strain>
    </source>
</reference>
<evidence type="ECO:0000313" key="1">
    <source>
        <dbReference type="EMBL" id="QDV16055.1"/>
    </source>
</evidence>
<dbReference type="RefSeq" id="WP_145454034.1">
    <property type="nucleotide sequence ID" value="NZ_CP036317.1"/>
</dbReference>
<accession>A0A518FI79</accession>
<proteinExistence type="predicted"/>
<dbReference type="Proteomes" id="UP000320839">
    <property type="component" value="Chromosome"/>
</dbReference>
<organism evidence="1 2">
    <name type="scientific">Gimesia panareensis</name>
    <dbReference type="NCBI Taxonomy" id="2527978"/>
    <lineage>
        <taxon>Bacteria</taxon>
        <taxon>Pseudomonadati</taxon>
        <taxon>Planctomycetota</taxon>
        <taxon>Planctomycetia</taxon>
        <taxon>Planctomycetales</taxon>
        <taxon>Planctomycetaceae</taxon>
        <taxon>Gimesia</taxon>
    </lineage>
</organism>
<sequence length="110" mass="12902">MEDRDLLEEKLCQLIYDNLLILKTIREVQQAKLAKIEQTMIKVLEAHQPEQLVAKETASILYVYPYALEAEVPYCDQSDVLVTHCRTMEKYFGMLLARQLPEDRQFGRIL</sequence>